<dbReference type="InterPro" id="IPR018247">
    <property type="entry name" value="EF_Hand_1_Ca_BS"/>
</dbReference>
<reference evidence="4 5" key="1">
    <citation type="submission" date="2019-08" db="EMBL/GenBank/DDBJ databases">
        <title>Deep-cultivation of Planctomycetes and their phenomic and genomic characterization uncovers novel biology.</title>
        <authorList>
            <person name="Wiegand S."/>
            <person name="Jogler M."/>
            <person name="Boedeker C."/>
            <person name="Pinto D."/>
            <person name="Vollmers J."/>
            <person name="Rivas-Marin E."/>
            <person name="Kohn T."/>
            <person name="Peeters S.H."/>
            <person name="Heuer A."/>
            <person name="Rast P."/>
            <person name="Oberbeckmann S."/>
            <person name="Bunk B."/>
            <person name="Jeske O."/>
            <person name="Meyerdierks A."/>
            <person name="Storesund J.E."/>
            <person name="Kallscheuer N."/>
            <person name="Luecker S."/>
            <person name="Lage O.M."/>
            <person name="Pohl T."/>
            <person name="Merkel B.J."/>
            <person name="Hornburger P."/>
            <person name="Mueller R.-W."/>
            <person name="Bruemmer F."/>
            <person name="Labrenz M."/>
            <person name="Spormann A.M."/>
            <person name="Op den Camp H."/>
            <person name="Overmann J."/>
            <person name="Amann R."/>
            <person name="Jetten M.S.M."/>
            <person name="Mascher T."/>
            <person name="Medema M.H."/>
            <person name="Devos D.P."/>
            <person name="Kaster A.-K."/>
            <person name="Ovreas L."/>
            <person name="Rohde M."/>
            <person name="Galperin M.Y."/>
            <person name="Jogler C."/>
        </authorList>
    </citation>
    <scope>NUCLEOTIDE SEQUENCE [LARGE SCALE GENOMIC DNA]</scope>
    <source>
        <strain evidence="4 5">FC18</strain>
    </source>
</reference>
<evidence type="ECO:0000256" key="2">
    <source>
        <dbReference type="SAM" id="MobiDB-lite"/>
    </source>
</evidence>
<accession>A0A5B9PIM3</accession>
<protein>
    <recommendedName>
        <fullName evidence="1">Probable pectate lyase C</fullName>
    </recommendedName>
</protein>
<dbReference type="InterPro" id="IPR012334">
    <property type="entry name" value="Pectin_lyas_fold"/>
</dbReference>
<evidence type="ECO:0000313" key="4">
    <source>
        <dbReference type="EMBL" id="QEG22601.1"/>
    </source>
</evidence>
<dbReference type="RefSeq" id="WP_075086390.1">
    <property type="nucleotide sequence ID" value="NZ_CP042912.1"/>
</dbReference>
<dbReference type="Proteomes" id="UP000322214">
    <property type="component" value="Chromosome"/>
</dbReference>
<dbReference type="SMART" id="SM00710">
    <property type="entry name" value="PbH1"/>
    <property type="match status" value="5"/>
</dbReference>
<dbReference type="Pfam" id="PF14592">
    <property type="entry name" value="Chondroitinas_B"/>
    <property type="match status" value="1"/>
</dbReference>
<dbReference type="EMBL" id="CP042912">
    <property type="protein sequence ID" value="QEG22601.1"/>
    <property type="molecule type" value="Genomic_DNA"/>
</dbReference>
<feature type="compositionally biased region" description="Polar residues" evidence="2">
    <location>
        <begin position="132"/>
        <end position="149"/>
    </location>
</feature>
<proteinExistence type="predicted"/>
<dbReference type="OrthoDB" id="6475864at2"/>
<organism evidence="4 5">
    <name type="scientific">Mariniblastus fucicola</name>
    <dbReference type="NCBI Taxonomy" id="980251"/>
    <lineage>
        <taxon>Bacteria</taxon>
        <taxon>Pseudomonadati</taxon>
        <taxon>Planctomycetota</taxon>
        <taxon>Planctomycetia</taxon>
        <taxon>Pirellulales</taxon>
        <taxon>Pirellulaceae</taxon>
        <taxon>Mariniblastus</taxon>
    </lineage>
</organism>
<dbReference type="KEGG" id="mff:MFFC18_24840"/>
<dbReference type="STRING" id="980251.GCA_001642875_04711"/>
<sequence>MSFLNELQSGFLRKAICLLALQLSLYGTFGPDYAVAQNATTAGTATAPFPTIENLSIDWPIAGDDNNNGSVAVRYRQSGQTDWTDSAPLRRVPAGSNAGFSWANKHSGSITRVAAGTSYEIELALTDPDGGSATQTISASTRTWPGSSDQATEVVTPATIAAALANVSPGDVLVLADGNYSGINVFANGTLAEPIVVRAQNFGGAVVNGDIRFDGFGFIHIVGLTVEGQIKFNGSNDIVIRDCLIITDRDGIVSFGAGVSDSLIKDNTVIGPTQWNEPALGNSGNNLGEGIVLTGPGNVIAFNRVEGFRDGISLLEDSDAVNQQSIDIYGNDIYRCGDDGIEADFGMGNVRVHHNRVTDCFIALSSQPSLGGPTYFYRNVVYNAVYQAFKPQRSSDGNLWYHNTIVKPGDAFNVITSNGFSRSVSRNNIFIGGPAGTFNGFSNGAGRVLYLPSADATCDFNYDGFGSSGTGSFVGRIGATNFDGLAQMQALTTETDAVELDLSVFEDSVSVPAIPVEEHSPPSFELAAQSSAIDVGVALTGFNDRFTGTAPDLGAYEFGKPIPVYGPGGNLGVEDEVVNRFVFYNESRFDGDDASANAADFDAAASDKQALLPGQTATFANYTSYVKGINGVIFEIPATSDVSRSDFEFRIGNDNNVAKWESAPEPTSVTFTARMGGAPNRVTVVWPNGAIVNTWLEIKILANANTGLSVEDVSYFGNLIGETGDSPTAARTNATDIGRLRNNLSGFFTVGVENAFDIDRSGRVNANDIGIARNNLSGFSSLSLITP</sequence>
<keyword evidence="5" id="KW-1185">Reference proteome</keyword>
<dbReference type="InterPro" id="IPR039448">
    <property type="entry name" value="Beta_helix"/>
</dbReference>
<evidence type="ECO:0000313" key="5">
    <source>
        <dbReference type="Proteomes" id="UP000322214"/>
    </source>
</evidence>
<dbReference type="SUPFAM" id="SSF51126">
    <property type="entry name" value="Pectin lyase-like"/>
    <property type="match status" value="1"/>
</dbReference>
<gene>
    <name evidence="4" type="ORF">MFFC18_24840</name>
</gene>
<dbReference type="Gene3D" id="2.160.20.10">
    <property type="entry name" value="Single-stranded right-handed beta-helix, Pectin lyase-like"/>
    <property type="match status" value="1"/>
</dbReference>
<evidence type="ECO:0000256" key="1">
    <source>
        <dbReference type="ARBA" id="ARBA00016512"/>
    </source>
</evidence>
<evidence type="ECO:0000259" key="3">
    <source>
        <dbReference type="Pfam" id="PF13229"/>
    </source>
</evidence>
<feature type="domain" description="Right handed beta helix" evidence="3">
    <location>
        <begin position="230"/>
        <end position="363"/>
    </location>
</feature>
<name>A0A5B9PIM3_9BACT</name>
<dbReference type="InterPro" id="IPR039513">
    <property type="entry name" value="PL-6"/>
</dbReference>
<dbReference type="Pfam" id="PF13229">
    <property type="entry name" value="Beta_helix"/>
    <property type="match status" value="1"/>
</dbReference>
<feature type="region of interest" description="Disordered" evidence="2">
    <location>
        <begin position="130"/>
        <end position="149"/>
    </location>
</feature>
<dbReference type="AlphaFoldDB" id="A0A5B9PIM3"/>
<dbReference type="InterPro" id="IPR011050">
    <property type="entry name" value="Pectin_lyase_fold/virulence"/>
</dbReference>
<dbReference type="InterPro" id="IPR006626">
    <property type="entry name" value="PbH1"/>
</dbReference>
<dbReference type="PROSITE" id="PS00018">
    <property type="entry name" value="EF_HAND_1"/>
    <property type="match status" value="1"/>
</dbReference>